<comment type="subcellular location">
    <subcellularLocation>
        <location evidence="1">Cell membrane</location>
    </subcellularLocation>
</comment>
<organism evidence="7 8">
    <name type="scientific">Poseidonocella pacifica</name>
    <dbReference type="NCBI Taxonomy" id="871651"/>
    <lineage>
        <taxon>Bacteria</taxon>
        <taxon>Pseudomonadati</taxon>
        <taxon>Pseudomonadota</taxon>
        <taxon>Alphaproteobacteria</taxon>
        <taxon>Rhodobacterales</taxon>
        <taxon>Roseobacteraceae</taxon>
        <taxon>Poseidonocella</taxon>
    </lineage>
</organism>
<evidence type="ECO:0000313" key="7">
    <source>
        <dbReference type="EMBL" id="SFB00221.1"/>
    </source>
</evidence>
<gene>
    <name evidence="7" type="ORF">SAMN05421688_2261</name>
</gene>
<keyword evidence="5" id="KW-0472">Membrane</keyword>
<dbReference type="GO" id="GO:0016757">
    <property type="term" value="F:glycosyltransferase activity"/>
    <property type="evidence" value="ECO:0007669"/>
    <property type="project" value="UniProtKB-KW"/>
</dbReference>
<dbReference type="EMBL" id="FOJU01000003">
    <property type="protein sequence ID" value="SFB00221.1"/>
    <property type="molecule type" value="Genomic_DNA"/>
</dbReference>
<dbReference type="Gene3D" id="3.90.550.10">
    <property type="entry name" value="Spore Coat Polysaccharide Biosynthesis Protein SpsA, Chain A"/>
    <property type="match status" value="1"/>
</dbReference>
<reference evidence="7 8" key="1">
    <citation type="submission" date="2016-10" db="EMBL/GenBank/DDBJ databases">
        <authorList>
            <person name="de Groot N.N."/>
        </authorList>
    </citation>
    <scope>NUCLEOTIDE SEQUENCE [LARGE SCALE GENOMIC DNA]</scope>
    <source>
        <strain evidence="7 8">DSM 29316</strain>
    </source>
</reference>
<dbReference type="PANTHER" id="PTHR43646">
    <property type="entry name" value="GLYCOSYLTRANSFERASE"/>
    <property type="match status" value="1"/>
</dbReference>
<proteinExistence type="predicted"/>
<evidence type="ECO:0000313" key="8">
    <source>
        <dbReference type="Proteomes" id="UP000198796"/>
    </source>
</evidence>
<dbReference type="InterPro" id="IPR001173">
    <property type="entry name" value="Glyco_trans_2-like"/>
</dbReference>
<dbReference type="GO" id="GO:0005886">
    <property type="term" value="C:plasma membrane"/>
    <property type="evidence" value="ECO:0007669"/>
    <property type="project" value="UniProtKB-SubCell"/>
</dbReference>
<evidence type="ECO:0000256" key="3">
    <source>
        <dbReference type="ARBA" id="ARBA00022676"/>
    </source>
</evidence>
<evidence type="ECO:0000256" key="2">
    <source>
        <dbReference type="ARBA" id="ARBA00022475"/>
    </source>
</evidence>
<evidence type="ECO:0000256" key="4">
    <source>
        <dbReference type="ARBA" id="ARBA00022679"/>
    </source>
</evidence>
<dbReference type="OrthoDB" id="5291101at2"/>
<protein>
    <recommendedName>
        <fullName evidence="6">Glycosyltransferase 2-like domain-containing protein</fullName>
    </recommendedName>
</protein>
<dbReference type="AlphaFoldDB" id="A0A1I0XGX0"/>
<dbReference type="RefSeq" id="WP_092064635.1">
    <property type="nucleotide sequence ID" value="NZ_FOJU01000003.1"/>
</dbReference>
<feature type="domain" description="Glycosyltransferase 2-like" evidence="6">
    <location>
        <begin position="6"/>
        <end position="108"/>
    </location>
</feature>
<dbReference type="Pfam" id="PF00535">
    <property type="entry name" value="Glycos_transf_2"/>
    <property type="match status" value="1"/>
</dbReference>
<dbReference type="InterPro" id="IPR029044">
    <property type="entry name" value="Nucleotide-diphossugar_trans"/>
</dbReference>
<dbReference type="CDD" id="cd02522">
    <property type="entry name" value="GT_2_like_a"/>
    <property type="match status" value="1"/>
</dbReference>
<keyword evidence="4" id="KW-0808">Transferase</keyword>
<dbReference type="NCBIfam" id="TIGR04283">
    <property type="entry name" value="glyco_like_mftF"/>
    <property type="match status" value="1"/>
</dbReference>
<evidence type="ECO:0000259" key="6">
    <source>
        <dbReference type="Pfam" id="PF00535"/>
    </source>
</evidence>
<sequence length="227" mass="24432">MRAPISVVIPTLNAGKTLPDCLASLAEGLTCGLIRDLIISDGGSTDETLEIAEAAGAQVVHGEASRGGQLQRGCAAAEGKWLLILHADSWLGAGWTEAAASHIQGTKAGYFRLRFRSAAAGAHVVAGWANLRARVFGIPYGDQGLLLPRTVYHQVGGFSDQPLMEDVALSRSLRGHLVPIAAEIRTGAERYEREGWMRRGAKNLTTLALYYAGVTPERLVARYERRR</sequence>
<dbReference type="Proteomes" id="UP000198796">
    <property type="component" value="Unassembled WGS sequence"/>
</dbReference>
<keyword evidence="3" id="KW-0328">Glycosyltransferase</keyword>
<accession>A0A1I0XGX0</accession>
<evidence type="ECO:0000256" key="5">
    <source>
        <dbReference type="ARBA" id="ARBA00023136"/>
    </source>
</evidence>
<keyword evidence="8" id="KW-1185">Reference proteome</keyword>
<dbReference type="InterPro" id="IPR026461">
    <property type="entry name" value="Trfase_2_rSAM/seldom_assoc"/>
</dbReference>
<dbReference type="STRING" id="871651.SAMN05421688_2261"/>
<keyword evidence="2" id="KW-1003">Cell membrane</keyword>
<name>A0A1I0XGX0_9RHOB</name>
<evidence type="ECO:0000256" key="1">
    <source>
        <dbReference type="ARBA" id="ARBA00004236"/>
    </source>
</evidence>
<dbReference type="SUPFAM" id="SSF53448">
    <property type="entry name" value="Nucleotide-diphospho-sugar transferases"/>
    <property type="match status" value="1"/>
</dbReference>
<dbReference type="PANTHER" id="PTHR43646:SF2">
    <property type="entry name" value="GLYCOSYLTRANSFERASE 2-LIKE DOMAIN-CONTAINING PROTEIN"/>
    <property type="match status" value="1"/>
</dbReference>